<feature type="transmembrane region" description="Helical" evidence="7">
    <location>
        <begin position="211"/>
        <end position="233"/>
    </location>
</feature>
<organism evidence="8 9">
    <name type="scientific">Lutispora saccharofermentans</name>
    <dbReference type="NCBI Taxonomy" id="3024236"/>
    <lineage>
        <taxon>Bacteria</taxon>
        <taxon>Bacillati</taxon>
        <taxon>Bacillota</taxon>
        <taxon>Clostridia</taxon>
        <taxon>Lutisporales</taxon>
        <taxon>Lutisporaceae</taxon>
        <taxon>Lutispora</taxon>
    </lineage>
</organism>
<comment type="similarity">
    <text evidence="2">Belongs to the purine-cytosine permease (2.A.39) family.</text>
</comment>
<dbReference type="Proteomes" id="UP001651880">
    <property type="component" value="Unassembled WGS sequence"/>
</dbReference>
<evidence type="ECO:0000256" key="5">
    <source>
        <dbReference type="ARBA" id="ARBA00023136"/>
    </source>
</evidence>
<evidence type="ECO:0000256" key="7">
    <source>
        <dbReference type="SAM" id="Phobius"/>
    </source>
</evidence>
<protein>
    <submittedName>
        <fullName evidence="8">Cytosine permease</fullName>
    </submittedName>
</protein>
<feature type="transmembrane region" description="Helical" evidence="7">
    <location>
        <begin position="348"/>
        <end position="368"/>
    </location>
</feature>
<dbReference type="PANTHER" id="PTHR30569:SF0">
    <property type="entry name" value="CYTOSINE PERMEASE"/>
    <property type="match status" value="1"/>
</dbReference>
<feature type="transmembrane region" description="Helical" evidence="7">
    <location>
        <begin position="173"/>
        <end position="191"/>
    </location>
</feature>
<comment type="caution">
    <text evidence="8">The sequence shown here is derived from an EMBL/GenBank/DDBJ whole genome shotgun (WGS) entry which is preliminary data.</text>
</comment>
<dbReference type="Pfam" id="PF02133">
    <property type="entry name" value="Transp_cyt_pur"/>
    <property type="match status" value="1"/>
</dbReference>
<proteinExistence type="inferred from homology"/>
<keyword evidence="4 7" id="KW-1133">Transmembrane helix</keyword>
<evidence type="ECO:0000313" key="8">
    <source>
        <dbReference type="EMBL" id="MCQ1529403.1"/>
    </source>
</evidence>
<sequence length="442" mass="48307">MSENAKVQPKKEIGDDPMNPVPLDQRQHWGTPAMIFGGLEFSITILMVGSTLVNSFGFKKTIPIVLFTFLVLTWIGNSISGFIGAKTGLASTIIARQPFGAQQAKFIIAMVVGVISLGWWSIQTSLTGNAICAMLGIDYTADKMMWTIITIIVGLTFAIPSIIGYSSMKWTDMIAVPAGLLIVVGMIFLSLKNHGWSTIWNYQPPNPGAMSFAAAVTFILGMNVSQWVISADYTRYAHPRVKDNVLIPFGIIGVGVPLVFVGAMMAIGEGTYDIVAIMIDLGFPLWGFLVLWLSAWTSQLVNNYSMGLSFSNILNIESNRGRAIVTFVSTLIALVVSLMGMMDHFMGLLTMAALIYPGIAGVIFTDFFMRKGNWVDKEGWNMVATLALVVNIGVGYLTTYIIPIGIPPLQSLIITGIFYYFGMKIKAKKAPDKFTDGMVFDY</sequence>
<evidence type="ECO:0000256" key="3">
    <source>
        <dbReference type="ARBA" id="ARBA00022692"/>
    </source>
</evidence>
<keyword evidence="3 7" id="KW-0812">Transmembrane</keyword>
<dbReference type="RefSeq" id="WP_255226923.1">
    <property type="nucleotide sequence ID" value="NZ_JAJEKE010000005.1"/>
</dbReference>
<dbReference type="PANTHER" id="PTHR30569">
    <property type="entry name" value="CYTOSINE TRANSPORTER CODB"/>
    <property type="match status" value="1"/>
</dbReference>
<keyword evidence="5 7" id="KW-0472">Membrane</keyword>
<accession>A0ABT1NDS4</accession>
<feature type="region of interest" description="Disordered" evidence="6">
    <location>
        <begin position="1"/>
        <end position="20"/>
    </location>
</feature>
<feature type="transmembrane region" description="Helical" evidence="7">
    <location>
        <begin position="106"/>
        <end position="124"/>
    </location>
</feature>
<evidence type="ECO:0000256" key="2">
    <source>
        <dbReference type="ARBA" id="ARBA00008974"/>
    </source>
</evidence>
<feature type="transmembrane region" description="Helical" evidence="7">
    <location>
        <begin position="380"/>
        <end position="398"/>
    </location>
</feature>
<dbReference type="InterPro" id="IPR030191">
    <property type="entry name" value="CodB"/>
</dbReference>
<feature type="transmembrane region" description="Helical" evidence="7">
    <location>
        <begin position="144"/>
        <end position="166"/>
    </location>
</feature>
<evidence type="ECO:0000313" key="9">
    <source>
        <dbReference type="Proteomes" id="UP001651880"/>
    </source>
</evidence>
<comment type="subcellular location">
    <subcellularLocation>
        <location evidence="1">Membrane</location>
        <topology evidence="1">Multi-pass membrane protein</topology>
    </subcellularLocation>
</comment>
<evidence type="ECO:0000256" key="4">
    <source>
        <dbReference type="ARBA" id="ARBA00022989"/>
    </source>
</evidence>
<evidence type="ECO:0000256" key="6">
    <source>
        <dbReference type="SAM" id="MobiDB-lite"/>
    </source>
</evidence>
<feature type="transmembrane region" description="Helical" evidence="7">
    <location>
        <begin position="245"/>
        <end position="268"/>
    </location>
</feature>
<gene>
    <name evidence="8" type="ORF">LJD61_07530</name>
</gene>
<dbReference type="InterPro" id="IPR001248">
    <property type="entry name" value="Pur-cyt_permease"/>
</dbReference>
<dbReference type="EMBL" id="JAJEKE010000005">
    <property type="protein sequence ID" value="MCQ1529403.1"/>
    <property type="molecule type" value="Genomic_DNA"/>
</dbReference>
<evidence type="ECO:0000256" key="1">
    <source>
        <dbReference type="ARBA" id="ARBA00004141"/>
    </source>
</evidence>
<feature type="transmembrane region" description="Helical" evidence="7">
    <location>
        <begin position="62"/>
        <end position="85"/>
    </location>
</feature>
<name>A0ABT1NDS4_9FIRM</name>
<dbReference type="Gene3D" id="1.10.4160.10">
    <property type="entry name" value="Hydantoin permease"/>
    <property type="match status" value="1"/>
</dbReference>
<reference evidence="8 9" key="1">
    <citation type="submission" date="2021-10" db="EMBL/GenBank/DDBJ databases">
        <title>Lutispora strain m25 sp. nov., a thermophilic, non-spore-forming bacterium isolated from a lab-scale methanogenic bioreactor digesting anaerobic sludge.</title>
        <authorList>
            <person name="El Houari A."/>
            <person name="Mcdonald J."/>
        </authorList>
    </citation>
    <scope>NUCLEOTIDE SEQUENCE [LARGE SCALE GENOMIC DNA]</scope>
    <source>
        <strain evidence="9">m25</strain>
    </source>
</reference>
<feature type="transmembrane region" description="Helical" evidence="7">
    <location>
        <begin position="404"/>
        <end position="421"/>
    </location>
</feature>
<feature type="transmembrane region" description="Helical" evidence="7">
    <location>
        <begin position="33"/>
        <end position="56"/>
    </location>
</feature>
<keyword evidence="9" id="KW-1185">Reference proteome</keyword>
<feature type="transmembrane region" description="Helical" evidence="7">
    <location>
        <begin position="274"/>
        <end position="296"/>
    </location>
</feature>
<feature type="transmembrane region" description="Helical" evidence="7">
    <location>
        <begin position="323"/>
        <end position="342"/>
    </location>
</feature>